<evidence type="ECO:0000313" key="2">
    <source>
        <dbReference type="EMBL" id="MSS58728.1"/>
    </source>
</evidence>
<dbReference type="EMBL" id="VUMN01000015">
    <property type="protein sequence ID" value="MSS58728.1"/>
    <property type="molecule type" value="Genomic_DNA"/>
</dbReference>
<feature type="transmembrane region" description="Helical" evidence="1">
    <location>
        <begin position="12"/>
        <end position="28"/>
    </location>
</feature>
<name>A0A7X2TGH4_9FIRM</name>
<feature type="transmembrane region" description="Helical" evidence="1">
    <location>
        <begin position="291"/>
        <end position="309"/>
    </location>
</feature>
<reference evidence="2 3" key="1">
    <citation type="submission" date="2019-08" db="EMBL/GenBank/DDBJ databases">
        <title>In-depth cultivation of the pig gut microbiome towards novel bacterial diversity and tailored functional studies.</title>
        <authorList>
            <person name="Wylensek D."/>
            <person name="Hitch T.C.A."/>
            <person name="Clavel T."/>
        </authorList>
    </citation>
    <scope>NUCLEOTIDE SEQUENCE [LARGE SCALE GENOMIC DNA]</scope>
    <source>
        <strain evidence="2 3">Oil+RF-744-GAM-WT-6</strain>
    </source>
</reference>
<sequence>MKRYFSHYGRYLLAALILSLVFCYPYLLKDFVGIEHDTFFHLSRITGMAERIAAGDWFPCIYPYKNHGFGYASPMFYNDLFMIIPALLYSAGCSLAFCYKFVIFSATFFSAYAMCCLIDRTSGKAGIAILISAAYLFANYRITDVYVRSAVGETMAFVFYPVLLSGLYEVLDQKKADHWPLVTIGLTGLLCCHNLSFLFGVVLFLVFFCIDLNRISKDQFISLCKAVLIAFLVTAWFTLPMIEQLSSNTFILNYYGASSDLSSGAMPLWKFFANQTIFGYGSNNLEKDRQMLLNIGCFLTFAPLTWFLVPSEEQKQQCFIKSCLILGYVMMLLPGDWIPWGSLAALRILQFPWRLEGLAMVLLTVPAAAGISHLAKKSWLPVVLCAAVTAEGVWHLAPAMNRTFGITSSSTYSDITEGRLTDPYYSATYMRVELAGGDYLPLNSPDFRGYSTAIKNNDGTDTDIAYTKDGTALSFSIEESQTGKTYLLPLTWYKGYQVYHISSDGTKQKVTTFPSSQSIVSFYAEEAGNYICVYEHTGVQTFSRILSLAFIAVLAVFRKKIR</sequence>
<dbReference type="Proteomes" id="UP000461880">
    <property type="component" value="Unassembled WGS sequence"/>
</dbReference>
<evidence type="ECO:0000313" key="3">
    <source>
        <dbReference type="Proteomes" id="UP000461880"/>
    </source>
</evidence>
<keyword evidence="1" id="KW-1133">Transmembrane helix</keyword>
<feature type="transmembrane region" description="Helical" evidence="1">
    <location>
        <begin position="220"/>
        <end position="239"/>
    </location>
</feature>
<feature type="transmembrane region" description="Helical" evidence="1">
    <location>
        <begin position="154"/>
        <end position="171"/>
    </location>
</feature>
<dbReference type="RefSeq" id="WP_154504612.1">
    <property type="nucleotide sequence ID" value="NZ_VUMN01000015.1"/>
</dbReference>
<dbReference type="AlphaFoldDB" id="A0A7X2TGH4"/>
<comment type="caution">
    <text evidence="2">The sequence shown here is derived from an EMBL/GenBank/DDBJ whole genome shotgun (WGS) entry which is preliminary data.</text>
</comment>
<evidence type="ECO:0000256" key="1">
    <source>
        <dbReference type="SAM" id="Phobius"/>
    </source>
</evidence>
<gene>
    <name evidence="2" type="ORF">FYJ51_07390</name>
</gene>
<keyword evidence="1" id="KW-0812">Transmembrane</keyword>
<protein>
    <submittedName>
        <fullName evidence="2">YfhO family protein</fullName>
    </submittedName>
</protein>
<keyword evidence="3" id="KW-1185">Reference proteome</keyword>
<feature type="transmembrane region" description="Helical" evidence="1">
    <location>
        <begin position="80"/>
        <end position="113"/>
    </location>
</feature>
<organism evidence="2 3">
    <name type="scientific">Stecheria intestinalis</name>
    <dbReference type="NCBI Taxonomy" id="2606630"/>
    <lineage>
        <taxon>Bacteria</taxon>
        <taxon>Bacillati</taxon>
        <taxon>Bacillota</taxon>
        <taxon>Erysipelotrichia</taxon>
        <taxon>Erysipelotrichales</taxon>
        <taxon>Erysipelotrichaceae</taxon>
        <taxon>Stecheria</taxon>
    </lineage>
</organism>
<proteinExistence type="predicted"/>
<accession>A0A7X2TGH4</accession>
<keyword evidence="1" id="KW-0472">Membrane</keyword>
<feature type="transmembrane region" description="Helical" evidence="1">
    <location>
        <begin position="318"/>
        <end position="339"/>
    </location>
</feature>
<feature type="transmembrane region" description="Helical" evidence="1">
    <location>
        <begin position="183"/>
        <end position="208"/>
    </location>
</feature>